<dbReference type="RefSeq" id="WP_203791371.1">
    <property type="nucleotide sequence ID" value="NZ_BOMV01000127.1"/>
</dbReference>
<dbReference type="GO" id="GO:0004315">
    <property type="term" value="F:3-oxoacyl-[acyl-carrier-protein] synthase activity"/>
    <property type="evidence" value="ECO:0007669"/>
    <property type="project" value="TreeGrafter"/>
</dbReference>
<dbReference type="InterPro" id="IPR016039">
    <property type="entry name" value="Thiolase-like"/>
</dbReference>
<dbReference type="PANTHER" id="PTHR11712:SF336">
    <property type="entry name" value="3-OXOACYL-[ACYL-CARRIER-PROTEIN] SYNTHASE, MITOCHONDRIAL"/>
    <property type="match status" value="1"/>
</dbReference>
<protein>
    <recommendedName>
        <fullName evidence="2">Beta-ketoacyl synthase-like N-terminal domain-containing protein</fullName>
    </recommendedName>
</protein>
<dbReference type="PANTHER" id="PTHR11712">
    <property type="entry name" value="POLYKETIDE SYNTHASE-RELATED"/>
    <property type="match status" value="1"/>
</dbReference>
<evidence type="ECO:0000259" key="2">
    <source>
        <dbReference type="Pfam" id="PF00109"/>
    </source>
</evidence>
<dbReference type="Proteomes" id="UP000636960">
    <property type="component" value="Unassembled WGS sequence"/>
</dbReference>
<keyword evidence="1" id="KW-0808">Transferase</keyword>
<dbReference type="InterPro" id="IPR014030">
    <property type="entry name" value="Ketoacyl_synth_N"/>
</dbReference>
<comment type="caution">
    <text evidence="3">The sequence shown here is derived from an EMBL/GenBank/DDBJ whole genome shotgun (WGS) entry which is preliminary data.</text>
</comment>
<dbReference type="EMBL" id="BOMV01000127">
    <property type="protein sequence ID" value="GIF02259.1"/>
    <property type="molecule type" value="Genomic_DNA"/>
</dbReference>
<organism evidence="3 4">
    <name type="scientific">Paractinoplanes rishiriensis</name>
    <dbReference type="NCBI Taxonomy" id="1050105"/>
    <lineage>
        <taxon>Bacteria</taxon>
        <taxon>Bacillati</taxon>
        <taxon>Actinomycetota</taxon>
        <taxon>Actinomycetes</taxon>
        <taxon>Micromonosporales</taxon>
        <taxon>Micromonosporaceae</taxon>
        <taxon>Paractinoplanes</taxon>
    </lineage>
</organism>
<evidence type="ECO:0000313" key="4">
    <source>
        <dbReference type="Proteomes" id="UP000636960"/>
    </source>
</evidence>
<feature type="domain" description="Beta-ketoacyl synthase-like N-terminal" evidence="2">
    <location>
        <begin position="36"/>
        <end position="167"/>
    </location>
</feature>
<dbReference type="GO" id="GO:0006633">
    <property type="term" value="P:fatty acid biosynthetic process"/>
    <property type="evidence" value="ECO:0007669"/>
    <property type="project" value="TreeGrafter"/>
</dbReference>
<proteinExistence type="predicted"/>
<gene>
    <name evidence="3" type="ORF">Ari01nite_97230</name>
</gene>
<dbReference type="Pfam" id="PF00109">
    <property type="entry name" value="ketoacyl-synt"/>
    <property type="match status" value="1"/>
</dbReference>
<evidence type="ECO:0000256" key="1">
    <source>
        <dbReference type="ARBA" id="ARBA00022679"/>
    </source>
</evidence>
<reference evidence="3" key="1">
    <citation type="submission" date="2021-01" db="EMBL/GenBank/DDBJ databases">
        <title>Whole genome shotgun sequence of Actinoplanes rishiriensis NBRC 108556.</title>
        <authorList>
            <person name="Komaki H."/>
            <person name="Tamura T."/>
        </authorList>
    </citation>
    <scope>NUCLEOTIDE SEQUENCE</scope>
    <source>
        <strain evidence="3">NBRC 108556</strain>
    </source>
</reference>
<accession>A0A919KBP1</accession>
<dbReference type="AlphaFoldDB" id="A0A919KBP1"/>
<evidence type="ECO:0000313" key="3">
    <source>
        <dbReference type="EMBL" id="GIF02259.1"/>
    </source>
</evidence>
<dbReference type="InterPro" id="IPR000794">
    <property type="entry name" value="Beta-ketoacyl_synthase"/>
</dbReference>
<sequence length="309" mass="30630">MPEAVITGAGLALAGYPEVADLLGPVPAVRDDDPQSALSRKAARHKDRATRLALVACGRALTDAGLPAGGEASDRTGVVASSNYGNLDTVCGTVDTIDEHTYAGASPMLLPSTASNVVASWIAITYRLRGANLTLCNGATSGLDAVHWAGHLVRAGRVDSVLVIGVEPGNDAVTGLAGAPAFDGAVAVVVESTGSAAARGATVRAGIGGYARRAELPDAVDAVGRGAVDLWCEPEGGAAAAPVPVRHRLEVGARLGRRSGALGVLQVAAAVAWFGRNPGSTALATCGRGGADPADAAAALILTAPAGPS</sequence>
<name>A0A919KBP1_9ACTN</name>
<dbReference type="Gene3D" id="3.40.47.10">
    <property type="match status" value="1"/>
</dbReference>
<dbReference type="GO" id="GO:0005829">
    <property type="term" value="C:cytosol"/>
    <property type="evidence" value="ECO:0007669"/>
    <property type="project" value="TreeGrafter"/>
</dbReference>
<keyword evidence="4" id="KW-1185">Reference proteome</keyword>
<dbReference type="SUPFAM" id="SSF53901">
    <property type="entry name" value="Thiolase-like"/>
    <property type="match status" value="1"/>
</dbReference>